<feature type="compositionally biased region" description="Polar residues" evidence="1">
    <location>
        <begin position="29"/>
        <end position="42"/>
    </location>
</feature>
<dbReference type="Pfam" id="PF00578">
    <property type="entry name" value="AhpC-TSA"/>
    <property type="match status" value="1"/>
</dbReference>
<evidence type="ECO:0000313" key="3">
    <source>
        <dbReference type="EMBL" id="SNY19142.1"/>
    </source>
</evidence>
<dbReference type="Proteomes" id="UP000219573">
    <property type="component" value="Unassembled WGS sequence"/>
</dbReference>
<dbReference type="GO" id="GO:0016491">
    <property type="term" value="F:oxidoreductase activity"/>
    <property type="evidence" value="ECO:0007669"/>
    <property type="project" value="InterPro"/>
</dbReference>
<protein>
    <submittedName>
        <fullName evidence="3">AhpC/TSA family protein</fullName>
    </submittedName>
</protein>
<feature type="domain" description="Alkyl hydroperoxide reductase subunit C/ Thiol specific antioxidant" evidence="2">
    <location>
        <begin position="31"/>
        <end position="66"/>
    </location>
</feature>
<dbReference type="Gene3D" id="3.40.30.10">
    <property type="entry name" value="Glutaredoxin"/>
    <property type="match status" value="1"/>
</dbReference>
<feature type="region of interest" description="Disordered" evidence="1">
    <location>
        <begin position="21"/>
        <end position="42"/>
    </location>
</feature>
<name>A0A285G6D4_9FIRM</name>
<dbReference type="InterPro" id="IPR036249">
    <property type="entry name" value="Thioredoxin-like_sf"/>
</dbReference>
<evidence type="ECO:0000259" key="2">
    <source>
        <dbReference type="Pfam" id="PF00578"/>
    </source>
</evidence>
<reference evidence="4" key="1">
    <citation type="submission" date="2017-09" db="EMBL/GenBank/DDBJ databases">
        <authorList>
            <person name="Varghese N."/>
            <person name="Submissions S."/>
        </authorList>
    </citation>
    <scope>NUCLEOTIDE SEQUENCE [LARGE SCALE GENOMIC DNA]</scope>
    <source>
        <strain evidence="4">MSL47</strain>
    </source>
</reference>
<proteinExistence type="predicted"/>
<dbReference type="GO" id="GO:0016209">
    <property type="term" value="F:antioxidant activity"/>
    <property type="evidence" value="ECO:0007669"/>
    <property type="project" value="InterPro"/>
</dbReference>
<evidence type="ECO:0000313" key="4">
    <source>
        <dbReference type="Proteomes" id="UP000219573"/>
    </source>
</evidence>
<organism evidence="3 4">
    <name type="scientific">Orenia metallireducens</name>
    <dbReference type="NCBI Taxonomy" id="1413210"/>
    <lineage>
        <taxon>Bacteria</taxon>
        <taxon>Bacillati</taxon>
        <taxon>Bacillota</taxon>
        <taxon>Clostridia</taxon>
        <taxon>Halanaerobiales</taxon>
        <taxon>Halobacteroidaceae</taxon>
        <taxon>Orenia</taxon>
    </lineage>
</organism>
<gene>
    <name evidence="3" type="ORF">SAMN06265827_10571</name>
</gene>
<dbReference type="AlphaFoldDB" id="A0A285G6D4"/>
<sequence length="98" mass="11192">MAKLLTGESFKLDSAVNDKEVESREATIPTINQPAPDFTTPTTQGEISLSDYRGQWVMLFSHPSDLAHVSYVIKKLPLINHLYYSIFAAYSYFLNYRK</sequence>
<evidence type="ECO:0000256" key="1">
    <source>
        <dbReference type="SAM" id="MobiDB-lite"/>
    </source>
</evidence>
<dbReference type="InterPro" id="IPR000866">
    <property type="entry name" value="AhpC/TSA"/>
</dbReference>
<dbReference type="SUPFAM" id="SSF52833">
    <property type="entry name" value="Thioredoxin-like"/>
    <property type="match status" value="1"/>
</dbReference>
<keyword evidence="4" id="KW-1185">Reference proteome</keyword>
<dbReference type="EMBL" id="OBDZ01000005">
    <property type="protein sequence ID" value="SNY19142.1"/>
    <property type="molecule type" value="Genomic_DNA"/>
</dbReference>
<accession>A0A285G6D4</accession>